<evidence type="ECO:0000313" key="4">
    <source>
        <dbReference type="Proteomes" id="UP001336250"/>
    </source>
</evidence>
<dbReference type="RefSeq" id="WP_332291665.1">
    <property type="nucleotide sequence ID" value="NZ_JAZIBG010000038.1"/>
</dbReference>
<feature type="region of interest" description="Disordered" evidence="1">
    <location>
        <begin position="15"/>
        <end position="51"/>
    </location>
</feature>
<dbReference type="InterPro" id="IPR052340">
    <property type="entry name" value="RNase_Y/CdgJ"/>
</dbReference>
<dbReference type="PANTHER" id="PTHR33525">
    <property type="match status" value="1"/>
</dbReference>
<dbReference type="Gene3D" id="1.10.3210.10">
    <property type="entry name" value="Hypothetical protein af1432"/>
    <property type="match status" value="1"/>
</dbReference>
<name>A0AAW9QLF5_9BURK</name>
<protein>
    <submittedName>
        <fullName evidence="3">HDOD domain-containing protein</fullName>
    </submittedName>
</protein>
<dbReference type="AlphaFoldDB" id="A0AAW9QLF5"/>
<dbReference type="SUPFAM" id="SSF109604">
    <property type="entry name" value="HD-domain/PDEase-like"/>
    <property type="match status" value="1"/>
</dbReference>
<organism evidence="3 4">
    <name type="scientific">Aquincola agrisoli</name>
    <dbReference type="NCBI Taxonomy" id="3119538"/>
    <lineage>
        <taxon>Bacteria</taxon>
        <taxon>Pseudomonadati</taxon>
        <taxon>Pseudomonadota</taxon>
        <taxon>Betaproteobacteria</taxon>
        <taxon>Burkholderiales</taxon>
        <taxon>Sphaerotilaceae</taxon>
        <taxon>Aquincola</taxon>
    </lineage>
</organism>
<evidence type="ECO:0000313" key="3">
    <source>
        <dbReference type="EMBL" id="MEF7616217.1"/>
    </source>
</evidence>
<dbReference type="InterPro" id="IPR013976">
    <property type="entry name" value="HDOD"/>
</dbReference>
<gene>
    <name evidence="3" type="ORF">V4F39_20045</name>
</gene>
<accession>A0AAW9QLF5</accession>
<sequence>MRNWLAVLLSGLPRRRGTRPAKGQGEVASTNTPAAATGGPGTPSVSRFPTPSLPADLGTPFVEWQQDSAPSRSTPMGPRELRALRLLDELLATDKTPAELLPRTPAVVPQLLNLLRQDDLPLAAVSERVSKDIVLTAEVLRLANTAHYRQRSQHGVTDLAQAIGTLGSDGVQRAIARVVLKPLYEGRGGPLSGRAAPRLWAHGEHKAAACAALAAQRGIAAFEGYLAGLMHNTGWTIAWRAFDRMDGGVSAPFSQSFLQQLVLRKDRLFGKAASAWDISAELGRLGQDVLDHGLEPARSPLAAALATADREATIAMLAPAAADDVDDDPRLQPAA</sequence>
<dbReference type="PROSITE" id="PS51833">
    <property type="entry name" value="HDOD"/>
    <property type="match status" value="1"/>
</dbReference>
<keyword evidence="4" id="KW-1185">Reference proteome</keyword>
<evidence type="ECO:0000259" key="2">
    <source>
        <dbReference type="PROSITE" id="PS51833"/>
    </source>
</evidence>
<dbReference type="PANTHER" id="PTHR33525:SF6">
    <property type="entry name" value="HDOD DOMAIN-CONTAINING PROTEIN"/>
    <property type="match status" value="1"/>
</dbReference>
<dbReference type="Pfam" id="PF08668">
    <property type="entry name" value="HDOD"/>
    <property type="match status" value="1"/>
</dbReference>
<dbReference type="EMBL" id="JAZIBG010000038">
    <property type="protein sequence ID" value="MEF7616217.1"/>
    <property type="molecule type" value="Genomic_DNA"/>
</dbReference>
<comment type="caution">
    <text evidence="3">The sequence shown here is derived from an EMBL/GenBank/DDBJ whole genome shotgun (WGS) entry which is preliminary data.</text>
</comment>
<proteinExistence type="predicted"/>
<feature type="domain" description="HDOD" evidence="2">
    <location>
        <begin position="101"/>
        <end position="292"/>
    </location>
</feature>
<dbReference type="Proteomes" id="UP001336250">
    <property type="component" value="Unassembled WGS sequence"/>
</dbReference>
<evidence type="ECO:0000256" key="1">
    <source>
        <dbReference type="SAM" id="MobiDB-lite"/>
    </source>
</evidence>
<reference evidence="3 4" key="1">
    <citation type="submission" date="2024-02" db="EMBL/GenBank/DDBJ databases">
        <title>Genome sequence of Aquincola sp. MAHUQ-54.</title>
        <authorList>
            <person name="Huq M.A."/>
        </authorList>
    </citation>
    <scope>NUCLEOTIDE SEQUENCE [LARGE SCALE GENOMIC DNA]</scope>
    <source>
        <strain evidence="3 4">MAHUQ-54</strain>
    </source>
</reference>